<dbReference type="InterPro" id="IPR037401">
    <property type="entry name" value="SnoaL-like"/>
</dbReference>
<gene>
    <name evidence="2" type="ORF">EMLFYP7_01024</name>
</gene>
<reference evidence="2" key="1">
    <citation type="submission" date="2019-11" db="EMBL/GenBank/DDBJ databases">
        <authorList>
            <person name="Feng L."/>
        </authorList>
    </citation>
    <scope>NUCLEOTIDE SEQUENCE</scope>
    <source>
        <strain evidence="2">EMassiliensisLFYP7</strain>
    </source>
</reference>
<name>A0A6N3AR70_9ENTR</name>
<proteinExistence type="predicted"/>
<dbReference type="RefSeq" id="WP_156565179.1">
    <property type="nucleotide sequence ID" value="NZ_CACRTZ010000005.1"/>
</dbReference>
<evidence type="ECO:0000313" key="2">
    <source>
        <dbReference type="EMBL" id="VYT94914.1"/>
    </source>
</evidence>
<dbReference type="InterPro" id="IPR032710">
    <property type="entry name" value="NTF2-like_dom_sf"/>
</dbReference>
<accession>A0A6N3AR70</accession>
<dbReference type="EMBL" id="CACRTZ010000005">
    <property type="protein sequence ID" value="VYT94914.1"/>
    <property type="molecule type" value="Genomic_DNA"/>
</dbReference>
<protein>
    <submittedName>
        <fullName evidence="2">SnoaL-like domain protein</fullName>
    </submittedName>
</protein>
<organism evidence="2">
    <name type="scientific">Phytobacter massiliensis</name>
    <dbReference type="NCBI Taxonomy" id="1485952"/>
    <lineage>
        <taxon>Bacteria</taxon>
        <taxon>Pseudomonadati</taxon>
        <taxon>Pseudomonadota</taxon>
        <taxon>Gammaproteobacteria</taxon>
        <taxon>Enterobacterales</taxon>
        <taxon>Enterobacteriaceae</taxon>
        <taxon>Phytobacter</taxon>
    </lineage>
</organism>
<evidence type="ECO:0000259" key="1">
    <source>
        <dbReference type="Pfam" id="PF12680"/>
    </source>
</evidence>
<dbReference type="Pfam" id="PF12680">
    <property type="entry name" value="SnoaL_2"/>
    <property type="match status" value="1"/>
</dbReference>
<feature type="domain" description="SnoaL-like" evidence="1">
    <location>
        <begin position="19"/>
        <end position="109"/>
    </location>
</feature>
<dbReference type="SUPFAM" id="SSF54427">
    <property type="entry name" value="NTF2-like"/>
    <property type="match status" value="1"/>
</dbReference>
<sequence length="130" mass="14622">MNNASKTVIEALENVVCHAEHDEGRIGRYFDPAYQQTADGHQLGYRDFVKHMATLKSLTTMINITVKSVIAEGDTVFTHHVVDVAKRQGEKSEFEVFAKFTLSAGKIIRCEELTRMITGDTADRDFATKR</sequence>
<dbReference type="AlphaFoldDB" id="A0A6N3AR70"/>
<dbReference type="Gene3D" id="3.10.450.50">
    <property type="match status" value="1"/>
</dbReference>